<keyword evidence="2" id="KW-0539">Nucleus</keyword>
<evidence type="ECO:0000313" key="6">
    <source>
        <dbReference type="Proteomes" id="UP001211907"/>
    </source>
</evidence>
<reference evidence="5" key="1">
    <citation type="submission" date="2020-05" db="EMBL/GenBank/DDBJ databases">
        <title>Phylogenomic resolution of chytrid fungi.</title>
        <authorList>
            <person name="Stajich J.E."/>
            <person name="Amses K."/>
            <person name="Simmons R."/>
            <person name="Seto K."/>
            <person name="Myers J."/>
            <person name="Bonds A."/>
            <person name="Quandt C.A."/>
            <person name="Barry K."/>
            <person name="Liu P."/>
            <person name="Grigoriev I."/>
            <person name="Longcore J.E."/>
            <person name="James T.Y."/>
        </authorList>
    </citation>
    <scope>NUCLEOTIDE SEQUENCE</scope>
    <source>
        <strain evidence="5">JEL0513</strain>
    </source>
</reference>
<dbReference type="CDD" id="cd14688">
    <property type="entry name" value="bZIP_YAP"/>
    <property type="match status" value="2"/>
</dbReference>
<keyword evidence="3" id="KW-0175">Coiled coil</keyword>
<dbReference type="EMBL" id="JADGJH010000066">
    <property type="protein sequence ID" value="KAJ3139754.1"/>
    <property type="molecule type" value="Genomic_DNA"/>
</dbReference>
<proteinExistence type="predicted"/>
<evidence type="ECO:0000256" key="2">
    <source>
        <dbReference type="ARBA" id="ARBA00023242"/>
    </source>
</evidence>
<organism evidence="5 6">
    <name type="scientific">Physocladia obscura</name>
    <dbReference type="NCBI Taxonomy" id="109957"/>
    <lineage>
        <taxon>Eukaryota</taxon>
        <taxon>Fungi</taxon>
        <taxon>Fungi incertae sedis</taxon>
        <taxon>Chytridiomycota</taxon>
        <taxon>Chytridiomycota incertae sedis</taxon>
        <taxon>Chytridiomycetes</taxon>
        <taxon>Chytridiales</taxon>
        <taxon>Chytriomycetaceae</taxon>
        <taxon>Physocladia</taxon>
    </lineage>
</organism>
<dbReference type="AlphaFoldDB" id="A0AAD5XHY3"/>
<evidence type="ECO:0000256" key="4">
    <source>
        <dbReference type="SAM" id="MobiDB-lite"/>
    </source>
</evidence>
<comment type="caution">
    <text evidence="5">The sequence shown here is derived from an EMBL/GenBank/DDBJ whole genome shotgun (WGS) entry which is preliminary data.</text>
</comment>
<dbReference type="Proteomes" id="UP001211907">
    <property type="component" value="Unassembled WGS sequence"/>
</dbReference>
<feature type="compositionally biased region" description="Low complexity" evidence="4">
    <location>
        <begin position="562"/>
        <end position="575"/>
    </location>
</feature>
<dbReference type="GO" id="GO:0000976">
    <property type="term" value="F:transcription cis-regulatory region binding"/>
    <property type="evidence" value="ECO:0007669"/>
    <property type="project" value="InterPro"/>
</dbReference>
<feature type="region of interest" description="Disordered" evidence="4">
    <location>
        <begin position="549"/>
        <end position="581"/>
    </location>
</feature>
<feature type="region of interest" description="Disordered" evidence="4">
    <location>
        <begin position="447"/>
        <end position="517"/>
    </location>
</feature>
<evidence type="ECO:0008006" key="7">
    <source>
        <dbReference type="Google" id="ProtNLM"/>
    </source>
</evidence>
<comment type="subcellular location">
    <subcellularLocation>
        <location evidence="1">Nucleus</location>
    </subcellularLocation>
</comment>
<dbReference type="InterPro" id="IPR050936">
    <property type="entry name" value="AP-1-like"/>
</dbReference>
<dbReference type="SUPFAM" id="SSF57959">
    <property type="entry name" value="Leucine zipper domain"/>
    <property type="match status" value="2"/>
</dbReference>
<feature type="coiled-coil region" evidence="3">
    <location>
        <begin position="586"/>
        <end position="613"/>
    </location>
</feature>
<evidence type="ECO:0000256" key="1">
    <source>
        <dbReference type="ARBA" id="ARBA00004123"/>
    </source>
</evidence>
<dbReference type="InterPro" id="IPR046347">
    <property type="entry name" value="bZIP_sf"/>
</dbReference>
<feature type="region of interest" description="Disordered" evidence="4">
    <location>
        <begin position="1"/>
        <end position="64"/>
    </location>
</feature>
<protein>
    <recommendedName>
        <fullName evidence="7">BZIP domain-containing protein</fullName>
    </recommendedName>
</protein>
<feature type="compositionally biased region" description="Polar residues" evidence="4">
    <location>
        <begin position="549"/>
        <end position="561"/>
    </location>
</feature>
<feature type="coiled-coil region" evidence="3">
    <location>
        <begin position="517"/>
        <end position="544"/>
    </location>
</feature>
<dbReference type="PANTHER" id="PTHR40621:SF6">
    <property type="entry name" value="AP-1-LIKE TRANSCRIPTION FACTOR YAP1-RELATED"/>
    <property type="match status" value="1"/>
</dbReference>
<dbReference type="GO" id="GO:0001228">
    <property type="term" value="F:DNA-binding transcription activator activity, RNA polymerase II-specific"/>
    <property type="evidence" value="ECO:0007669"/>
    <property type="project" value="TreeGrafter"/>
</dbReference>
<gene>
    <name evidence="5" type="ORF">HK100_011165</name>
</gene>
<feature type="compositionally biased region" description="Low complexity" evidence="4">
    <location>
        <begin position="638"/>
        <end position="648"/>
    </location>
</feature>
<feature type="compositionally biased region" description="Polar residues" evidence="4">
    <location>
        <begin position="10"/>
        <end position="33"/>
    </location>
</feature>
<evidence type="ECO:0000313" key="5">
    <source>
        <dbReference type="EMBL" id="KAJ3139754.1"/>
    </source>
</evidence>
<dbReference type="PANTHER" id="PTHR40621">
    <property type="entry name" value="TRANSCRIPTION FACTOR KAPC-RELATED"/>
    <property type="match status" value="1"/>
</dbReference>
<dbReference type="GO" id="GO:0090575">
    <property type="term" value="C:RNA polymerase II transcription regulator complex"/>
    <property type="evidence" value="ECO:0007669"/>
    <property type="project" value="TreeGrafter"/>
</dbReference>
<evidence type="ECO:0000256" key="3">
    <source>
        <dbReference type="SAM" id="Coils"/>
    </source>
</evidence>
<feature type="coiled-coil region" evidence="3">
    <location>
        <begin position="68"/>
        <end position="132"/>
    </location>
</feature>
<dbReference type="Gene3D" id="1.20.5.170">
    <property type="match status" value="2"/>
</dbReference>
<accession>A0AAD5XHY3</accession>
<feature type="compositionally biased region" description="Polar residues" evidence="4">
    <location>
        <begin position="650"/>
        <end position="661"/>
    </location>
</feature>
<feature type="region of interest" description="Disordered" evidence="4">
    <location>
        <begin position="638"/>
        <end position="661"/>
    </location>
</feature>
<feature type="compositionally biased region" description="Low complexity" evidence="4">
    <location>
        <begin position="464"/>
        <end position="480"/>
    </location>
</feature>
<sequence>MNGKNETDGYCSSVTSNEQSQSVTGEKQDQNLQPEEFEPILPRKKGRPKTLPASKRSIQVRNAQKAYRERKEARVIQLEERVAELTAALASATSVGSAVSANPNVNRSCTNCRVLQMQLAEKQERIKALESIVETSFGDGASLSEASLFGGMYLCGDNADGASQSKCTSPTMIAPTNSETYPPGVYNSGYQQVSSVENLHIPSPRYPTVNIVPSANSLFGAPVGSKLWSQALRDLPSLGNSLSLIEDRHDLFKALLESTDPAFIKTKIIMLEHFRYRIFEAASVLDRYRAVEIFDHDDEIHRSLFTHLFQVSKNALEADRKSGSSSSNIFVPDNIGDARIMLPQNPMLQADIQNELSVRLQQFKDSVRQIPSFLSEKAMSMLDNLSNMFQTVTEIQYQNDFYDHVTCRNHVTESVIHVCDENFHTAQKSRNTQTEQKMDWQNAEFGEEYSNDGDSANGNDERGGSNSINGNSNNATINTTKAKAETTGKSRRRKRPAEPASAAKRAIQVRNAQRTYRQRKEERMEMLEAQVELLKEQLRETQALQQASVGATTAASNTDGANNSIRNNSTSNNSNQPGANTACRHCHSVELRLALSRDKIARLEQRLATLELTTSGISPENAEIREQFRLELSLKHASPPATSTTASPDGSVSPSLPSTSARSIEISRVKNVSSPMSVNGAPSGVKSGNQALKDLPSLQNSFHLIDELSAAFLTQIESTDPVYIKKQLILIEVLKFKILDAASLIDRHKAVGIFDYGYTLHRSFFEYAQQAAKSVFGGDIVLSRKYNEWRSYAKKESSTILQELSPLVPRFIDSAKQIPSLASEKAEKLLKELCDIYAV</sequence>
<keyword evidence="6" id="KW-1185">Reference proteome</keyword>
<name>A0AAD5XHY3_9FUNG</name>